<accession>A0A4U0XSX6</accession>
<keyword evidence="4" id="KW-0812">Transmembrane</keyword>
<keyword evidence="6" id="KW-1185">Reference proteome</keyword>
<evidence type="ECO:0000256" key="1">
    <source>
        <dbReference type="ARBA" id="ARBA00004685"/>
    </source>
</evidence>
<dbReference type="OrthoDB" id="3687641at2759"/>
<dbReference type="STRING" id="329884.A0A4U0XSX6"/>
<comment type="similarity">
    <text evidence="2">Belongs to the ustYa family.</text>
</comment>
<name>A0A4U0XSX6_9PEZI</name>
<gene>
    <name evidence="5" type="ORF">B0A55_03276</name>
</gene>
<feature type="region of interest" description="Disordered" evidence="3">
    <location>
        <begin position="1"/>
        <end position="34"/>
    </location>
</feature>
<dbReference type="Pfam" id="PF11807">
    <property type="entry name" value="UstYa"/>
    <property type="match status" value="1"/>
</dbReference>
<dbReference type="EMBL" id="NAJQ01000121">
    <property type="protein sequence ID" value="TKA78085.1"/>
    <property type="molecule type" value="Genomic_DNA"/>
</dbReference>
<organism evidence="5 6">
    <name type="scientific">Friedmanniomyces simplex</name>
    <dbReference type="NCBI Taxonomy" id="329884"/>
    <lineage>
        <taxon>Eukaryota</taxon>
        <taxon>Fungi</taxon>
        <taxon>Dikarya</taxon>
        <taxon>Ascomycota</taxon>
        <taxon>Pezizomycotina</taxon>
        <taxon>Dothideomycetes</taxon>
        <taxon>Dothideomycetidae</taxon>
        <taxon>Mycosphaerellales</taxon>
        <taxon>Teratosphaeriaceae</taxon>
        <taxon>Friedmanniomyces</taxon>
    </lineage>
</organism>
<feature type="compositionally biased region" description="Basic and acidic residues" evidence="3">
    <location>
        <begin position="19"/>
        <end position="34"/>
    </location>
</feature>
<evidence type="ECO:0000256" key="4">
    <source>
        <dbReference type="SAM" id="Phobius"/>
    </source>
</evidence>
<comment type="pathway">
    <text evidence="1">Mycotoxin biosynthesis.</text>
</comment>
<dbReference type="AlphaFoldDB" id="A0A4U0XSX6"/>
<dbReference type="InterPro" id="IPR021765">
    <property type="entry name" value="UstYa-like"/>
</dbReference>
<dbReference type="Proteomes" id="UP000309340">
    <property type="component" value="Unassembled WGS sequence"/>
</dbReference>
<evidence type="ECO:0000256" key="2">
    <source>
        <dbReference type="ARBA" id="ARBA00035112"/>
    </source>
</evidence>
<protein>
    <recommendedName>
        <fullName evidence="7">Tat pathway signal sequence</fullName>
    </recommendedName>
</protein>
<dbReference type="GO" id="GO:0043386">
    <property type="term" value="P:mycotoxin biosynthetic process"/>
    <property type="evidence" value="ECO:0007669"/>
    <property type="project" value="InterPro"/>
</dbReference>
<feature type="transmembrane region" description="Helical" evidence="4">
    <location>
        <begin position="69"/>
        <end position="90"/>
    </location>
</feature>
<evidence type="ECO:0000256" key="3">
    <source>
        <dbReference type="SAM" id="MobiDB-lite"/>
    </source>
</evidence>
<evidence type="ECO:0008006" key="7">
    <source>
        <dbReference type="Google" id="ProtNLM"/>
    </source>
</evidence>
<evidence type="ECO:0000313" key="5">
    <source>
        <dbReference type="EMBL" id="TKA78085.1"/>
    </source>
</evidence>
<keyword evidence="4" id="KW-1133">Transmembrane helix</keyword>
<reference evidence="5 6" key="1">
    <citation type="submission" date="2017-03" db="EMBL/GenBank/DDBJ databases">
        <title>Genomes of endolithic fungi from Antarctica.</title>
        <authorList>
            <person name="Coleine C."/>
            <person name="Masonjones S."/>
            <person name="Stajich J.E."/>
        </authorList>
    </citation>
    <scope>NUCLEOTIDE SEQUENCE [LARGE SCALE GENOMIC DNA]</scope>
    <source>
        <strain evidence="5 6">CCFEE 5184</strain>
    </source>
</reference>
<dbReference type="PANTHER" id="PTHR33365">
    <property type="entry name" value="YALI0B05434P"/>
    <property type="match status" value="1"/>
</dbReference>
<comment type="caution">
    <text evidence="5">The sequence shown here is derived from an EMBL/GenBank/DDBJ whole genome shotgun (WGS) entry which is preliminary data.</text>
</comment>
<keyword evidence="4" id="KW-0472">Membrane</keyword>
<dbReference type="PANTHER" id="PTHR33365:SF4">
    <property type="entry name" value="CYCLOCHLOROTINE BIOSYNTHESIS PROTEIN O"/>
    <property type="match status" value="1"/>
</dbReference>
<proteinExistence type="inferred from homology"/>
<sequence>MSSSGFVRRDGGLSTGDDTTIHEDSINAHDHDPLLEDDDLELGKERSAISPPLEAAAVAEPRRWYHSPAWLFCAVGLLCLVVIQNAVFFLESCGYESGFKTELAYLKPSIKLHRTRFTGAIRATADGNGLHVPEPALDAHGRRFTGPPSPAVDAAWHDLIYGRYVPFTPSEINVLNTDTGVPPLLPLSLTNQSGTDGQVLVPREGYYGGPDMLHSLHCLNGLRKHLRLDYYGASMPTLPTEYERMHIDHCLEQLRQAVLCHGDMTPVTLRPVRNERGHVWALLGETEREHTCRDGEALGSAWRERAGEGERVESE</sequence>
<evidence type="ECO:0000313" key="6">
    <source>
        <dbReference type="Proteomes" id="UP000309340"/>
    </source>
</evidence>